<evidence type="ECO:0000313" key="2">
    <source>
        <dbReference type="EMBL" id="WAR03731.1"/>
    </source>
</evidence>
<name>A0ABY7E9A1_MYAAR</name>
<keyword evidence="1" id="KW-0812">Transmembrane</keyword>
<sequence length="167" mass="18496">MLTKKNIIQANKVLQIHLFASPVAEHCCVEWASYFHIRVSKLDCSSFRTLQPVVVPDFHPYVIVAETLDSEAPANTGLRAYSATITTTLPQQHSLNNAPHGKTNFEIGVISAITLTVAVFSTVGVTVILYPWNVDRHLERNSRYIVQSTDLLPDSAGGDVDFWCLPC</sequence>
<keyword evidence="1" id="KW-0472">Membrane</keyword>
<reference evidence="2" key="1">
    <citation type="submission" date="2022-11" db="EMBL/GenBank/DDBJ databases">
        <title>Centuries of genome instability and evolution in soft-shell clam transmissible cancer (bioRxiv).</title>
        <authorList>
            <person name="Hart S.F.M."/>
            <person name="Yonemitsu M.A."/>
            <person name="Giersch R.M."/>
            <person name="Beal B.F."/>
            <person name="Arriagada G."/>
            <person name="Davis B.W."/>
            <person name="Ostrander E.A."/>
            <person name="Goff S.P."/>
            <person name="Metzger M.J."/>
        </authorList>
    </citation>
    <scope>NUCLEOTIDE SEQUENCE</scope>
    <source>
        <strain evidence="2">MELC-2E11</strain>
        <tissue evidence="2">Siphon/mantle</tissue>
    </source>
</reference>
<feature type="transmembrane region" description="Helical" evidence="1">
    <location>
        <begin position="107"/>
        <end position="132"/>
    </location>
</feature>
<evidence type="ECO:0000313" key="3">
    <source>
        <dbReference type="Proteomes" id="UP001164746"/>
    </source>
</evidence>
<dbReference type="Proteomes" id="UP001164746">
    <property type="component" value="Chromosome 4"/>
</dbReference>
<organism evidence="2 3">
    <name type="scientific">Mya arenaria</name>
    <name type="common">Soft-shell clam</name>
    <dbReference type="NCBI Taxonomy" id="6604"/>
    <lineage>
        <taxon>Eukaryota</taxon>
        <taxon>Metazoa</taxon>
        <taxon>Spiralia</taxon>
        <taxon>Lophotrochozoa</taxon>
        <taxon>Mollusca</taxon>
        <taxon>Bivalvia</taxon>
        <taxon>Autobranchia</taxon>
        <taxon>Heteroconchia</taxon>
        <taxon>Euheterodonta</taxon>
        <taxon>Imparidentia</taxon>
        <taxon>Neoheterodontei</taxon>
        <taxon>Myida</taxon>
        <taxon>Myoidea</taxon>
        <taxon>Myidae</taxon>
        <taxon>Mya</taxon>
    </lineage>
</organism>
<evidence type="ECO:0000256" key="1">
    <source>
        <dbReference type="SAM" id="Phobius"/>
    </source>
</evidence>
<proteinExistence type="predicted"/>
<dbReference type="EMBL" id="CP111015">
    <property type="protein sequence ID" value="WAR03731.1"/>
    <property type="molecule type" value="Genomic_DNA"/>
</dbReference>
<keyword evidence="1" id="KW-1133">Transmembrane helix</keyword>
<gene>
    <name evidence="2" type="ORF">MAR_010289</name>
</gene>
<protein>
    <submittedName>
        <fullName evidence="2">Uncharacterized protein</fullName>
    </submittedName>
</protein>
<accession>A0ABY7E9A1</accession>
<keyword evidence="3" id="KW-1185">Reference proteome</keyword>